<dbReference type="OrthoDB" id="109543at2759"/>
<feature type="compositionally biased region" description="Low complexity" evidence="5">
    <location>
        <begin position="633"/>
        <end position="647"/>
    </location>
</feature>
<dbReference type="GeneID" id="19211054"/>
<accession>R7SET8</accession>
<proteinExistence type="predicted"/>
<dbReference type="GO" id="GO:0003950">
    <property type="term" value="F:NAD+ poly-ADP-ribosyltransferase activity"/>
    <property type="evidence" value="ECO:0007669"/>
    <property type="project" value="InterPro"/>
</dbReference>
<dbReference type="KEGG" id="cput:CONPUDRAFT_85969"/>
<dbReference type="RefSeq" id="XP_007775601.1">
    <property type="nucleotide sequence ID" value="XM_007777411.1"/>
</dbReference>
<keyword evidence="8" id="KW-1185">Reference proteome</keyword>
<dbReference type="EMBL" id="JH711593">
    <property type="protein sequence ID" value="EIW74242.1"/>
    <property type="molecule type" value="Genomic_DNA"/>
</dbReference>
<dbReference type="InterPro" id="IPR051838">
    <property type="entry name" value="ARTD_PARP"/>
</dbReference>
<keyword evidence="4" id="KW-0520">NAD</keyword>
<feature type="compositionally biased region" description="Low complexity" evidence="5">
    <location>
        <begin position="572"/>
        <end position="584"/>
    </location>
</feature>
<dbReference type="Pfam" id="PF00644">
    <property type="entry name" value="PARP"/>
    <property type="match status" value="1"/>
</dbReference>
<feature type="region of interest" description="Disordered" evidence="5">
    <location>
        <begin position="633"/>
        <end position="655"/>
    </location>
</feature>
<keyword evidence="2" id="KW-0808">Transferase</keyword>
<dbReference type="SUPFAM" id="SSF56399">
    <property type="entry name" value="ADP-ribosylation"/>
    <property type="match status" value="1"/>
</dbReference>
<protein>
    <recommendedName>
        <fullName evidence="6">UBC core domain-containing protein</fullName>
    </recommendedName>
</protein>
<dbReference type="GO" id="GO:0016779">
    <property type="term" value="F:nucleotidyltransferase activity"/>
    <property type="evidence" value="ECO:0007669"/>
    <property type="project" value="UniProtKB-KW"/>
</dbReference>
<evidence type="ECO:0000259" key="6">
    <source>
        <dbReference type="PROSITE" id="PS50127"/>
    </source>
</evidence>
<name>R7SET8_CONPW</name>
<feature type="region of interest" description="Disordered" evidence="5">
    <location>
        <begin position="326"/>
        <end position="348"/>
    </location>
</feature>
<dbReference type="SMART" id="SM00212">
    <property type="entry name" value="UBCc"/>
    <property type="match status" value="1"/>
</dbReference>
<dbReference type="InterPro" id="IPR016135">
    <property type="entry name" value="UBQ-conjugating_enzyme/RWD"/>
</dbReference>
<evidence type="ECO:0000313" key="7">
    <source>
        <dbReference type="EMBL" id="EIW74242.1"/>
    </source>
</evidence>
<sequence length="1200" mass="129301">MSGASTSTRPLKGRKAFRSDLETLVQHGLPAKDGWSATDFGDGEDDGAIQFQASHDALGLTITLLASETSEYPKNHVFFVSYTLGEHPSVDDALLANVTAVLEDLPQFEGLTIADAAERVLKRLRASTTDGDVEMGSADEDEDAHTEIMDDPADFDHDFMTMSQSIAEIGSPSVDMAQLKRDFLGTLAASYRPGLLRTTSAHSSLSLSVSLPLSALSHAIPAHALLAWDRRLLTPRAHLVLVISGMHGVYPPLDPRTAAQTEEARKRGAKMRFVVGLVRGGAYKPAAEAVTGALRTFGLKAPAAPTAQAQYGDGVVDASLLLPDEDGFGAPNGKQGEEAEEEGEEDGGKIHKMSLSASLERLLETHLVPILQLRKRFGLGWAGAEQLHDAATTGQRDAGEVYKEIKRELQAADKKEQKQAQTHTLPPDPLSSPGAEAELNFPLAAFAFLLRRLTLCTRYCMVCHRRLTTDYEALKPYVCDAPLCSYHYYSLNLGPSLEYEICTNAPTVDLLVSLAHLAASSGALDEPLPRGLGMRVPPPKGSVRKPPPRTMLGLLGAGAAPGPVAQPPQPQPQAAGTGAGPASAPAPAIAAVATTAAAAAPAATSASASGAGRITPFVAAAAAQFGVTPARAGGAVASSSSSQVPAGEGPDRPVTAASDGLCEFDELSVPQMRKSIVEMIGRLPPIEDMKSHLEQKVIPGVTRPTLRDMDPDIPLAAWTILRWCVASCTADIHVSEPDERIRNVSRKDWMQFRFVVGAPDKEAQFKDEVEKAKKEDKNAAKYPTILGFHGSPIQNWHSIIRNGLWFKYVANGRAFGHGVYFGKDGATSMHYGASGGASTHQWKNSKIMPSTCLTLAEIVNLPHKFVSNNPHYVVGDTSWIMCRHLLVKTYDDDEDDEPESVSKVPLMTFDPQRPTTLNQQAIAVPEPSHKMYRLLEACRKAFEEVPFDDEDQNVFGYSGGAHARPSDGVSASSSAYSGPANGAPEWTHDPDWVSTAVETMLPPPLESTQMAVAPLQRELRAMMAEQTKASAAGGAGLAELGWYMPPEHNGENLFQWVVELHSFDPELPVAQDMAREEVNSLVFEIRFPPDFPHAPPFFRILLPRMLPFIQGGGGHVTGGGSICMDLLTSDGWLPSYTISAILLQIKLAISNLDPRPARLAQNWSMPYSPHEALEGYERAARTHGWKIPTGLNRLVTRGRY</sequence>
<dbReference type="CDD" id="cd23802">
    <property type="entry name" value="UBCc_UBE2Q"/>
    <property type="match status" value="1"/>
</dbReference>
<dbReference type="AlphaFoldDB" id="R7SET8"/>
<feature type="compositionally biased region" description="Low complexity" evidence="5">
    <location>
        <begin position="966"/>
        <end position="983"/>
    </location>
</feature>
<dbReference type="SUPFAM" id="SSF54495">
    <property type="entry name" value="UBC-like"/>
    <property type="match status" value="1"/>
</dbReference>
<feature type="domain" description="UBC core" evidence="6">
    <location>
        <begin position="1010"/>
        <end position="1189"/>
    </location>
</feature>
<dbReference type="Gene3D" id="3.90.228.10">
    <property type="match status" value="1"/>
</dbReference>
<feature type="region of interest" description="Disordered" evidence="5">
    <location>
        <begin position="410"/>
        <end position="433"/>
    </location>
</feature>
<reference evidence="8" key="1">
    <citation type="journal article" date="2012" name="Science">
        <title>The Paleozoic origin of enzymatic lignin decomposition reconstructed from 31 fungal genomes.</title>
        <authorList>
            <person name="Floudas D."/>
            <person name="Binder M."/>
            <person name="Riley R."/>
            <person name="Barry K."/>
            <person name="Blanchette R.A."/>
            <person name="Henrissat B."/>
            <person name="Martinez A.T."/>
            <person name="Otillar R."/>
            <person name="Spatafora J.W."/>
            <person name="Yadav J.S."/>
            <person name="Aerts A."/>
            <person name="Benoit I."/>
            <person name="Boyd A."/>
            <person name="Carlson A."/>
            <person name="Copeland A."/>
            <person name="Coutinho P.M."/>
            <person name="de Vries R.P."/>
            <person name="Ferreira P."/>
            <person name="Findley K."/>
            <person name="Foster B."/>
            <person name="Gaskell J."/>
            <person name="Glotzer D."/>
            <person name="Gorecki P."/>
            <person name="Heitman J."/>
            <person name="Hesse C."/>
            <person name="Hori C."/>
            <person name="Igarashi K."/>
            <person name="Jurgens J.A."/>
            <person name="Kallen N."/>
            <person name="Kersten P."/>
            <person name="Kohler A."/>
            <person name="Kuees U."/>
            <person name="Kumar T.K.A."/>
            <person name="Kuo A."/>
            <person name="LaButti K."/>
            <person name="Larrondo L.F."/>
            <person name="Lindquist E."/>
            <person name="Ling A."/>
            <person name="Lombard V."/>
            <person name="Lucas S."/>
            <person name="Lundell T."/>
            <person name="Martin R."/>
            <person name="McLaughlin D.J."/>
            <person name="Morgenstern I."/>
            <person name="Morin E."/>
            <person name="Murat C."/>
            <person name="Nagy L.G."/>
            <person name="Nolan M."/>
            <person name="Ohm R.A."/>
            <person name="Patyshakuliyeva A."/>
            <person name="Rokas A."/>
            <person name="Ruiz-Duenas F.J."/>
            <person name="Sabat G."/>
            <person name="Salamov A."/>
            <person name="Samejima M."/>
            <person name="Schmutz J."/>
            <person name="Slot J.C."/>
            <person name="St John F."/>
            <person name="Stenlid J."/>
            <person name="Sun H."/>
            <person name="Sun S."/>
            <person name="Syed K."/>
            <person name="Tsang A."/>
            <person name="Wiebenga A."/>
            <person name="Young D."/>
            <person name="Pisabarro A."/>
            <person name="Eastwood D.C."/>
            <person name="Martin F."/>
            <person name="Cullen D."/>
            <person name="Grigoriev I.V."/>
            <person name="Hibbett D.S."/>
        </authorList>
    </citation>
    <scope>NUCLEOTIDE SEQUENCE [LARGE SCALE GENOMIC DNA]</scope>
    <source>
        <strain evidence="8">RWD-64-598 SS2</strain>
    </source>
</reference>
<keyword evidence="1" id="KW-0328">Glycosyltransferase</keyword>
<evidence type="ECO:0000256" key="5">
    <source>
        <dbReference type="SAM" id="MobiDB-lite"/>
    </source>
</evidence>
<feature type="region of interest" description="Disordered" evidence="5">
    <location>
        <begin position="962"/>
        <end position="983"/>
    </location>
</feature>
<dbReference type="InterPro" id="IPR012317">
    <property type="entry name" value="Poly(ADP-ribose)pol_cat_dom"/>
</dbReference>
<dbReference type="Gene3D" id="3.10.110.10">
    <property type="entry name" value="Ubiquitin Conjugating Enzyme"/>
    <property type="match status" value="1"/>
</dbReference>
<evidence type="ECO:0000256" key="1">
    <source>
        <dbReference type="ARBA" id="ARBA00022676"/>
    </source>
</evidence>
<evidence type="ECO:0000256" key="4">
    <source>
        <dbReference type="ARBA" id="ARBA00023027"/>
    </source>
</evidence>
<gene>
    <name evidence="7" type="ORF">CONPUDRAFT_85969</name>
</gene>
<dbReference type="PROSITE" id="PS50127">
    <property type="entry name" value="UBC_2"/>
    <property type="match status" value="1"/>
</dbReference>
<evidence type="ECO:0000313" key="8">
    <source>
        <dbReference type="Proteomes" id="UP000053558"/>
    </source>
</evidence>
<dbReference type="Proteomes" id="UP000053558">
    <property type="component" value="Unassembled WGS sequence"/>
</dbReference>
<dbReference type="PANTHER" id="PTHR21328">
    <property type="entry name" value="POLY ADP-RIBOSE POLYMERASE FAMILY, MEMBER PARP"/>
    <property type="match status" value="1"/>
</dbReference>
<dbReference type="eggNOG" id="KOG0897">
    <property type="taxonomic scope" value="Eukaryota"/>
</dbReference>
<dbReference type="OMA" id="LVCHCKT"/>
<feature type="region of interest" description="Disordered" evidence="5">
    <location>
        <begin position="529"/>
        <end position="584"/>
    </location>
</feature>
<evidence type="ECO:0000256" key="2">
    <source>
        <dbReference type="ARBA" id="ARBA00022679"/>
    </source>
</evidence>
<keyword evidence="3" id="KW-0548">Nucleotidyltransferase</keyword>
<dbReference type="InterPro" id="IPR000608">
    <property type="entry name" value="UBC"/>
</dbReference>
<evidence type="ECO:0000256" key="3">
    <source>
        <dbReference type="ARBA" id="ARBA00022695"/>
    </source>
</evidence>
<organism evidence="7 8">
    <name type="scientific">Coniophora puteana (strain RWD-64-598)</name>
    <name type="common">Brown rot fungus</name>
    <dbReference type="NCBI Taxonomy" id="741705"/>
    <lineage>
        <taxon>Eukaryota</taxon>
        <taxon>Fungi</taxon>
        <taxon>Dikarya</taxon>
        <taxon>Basidiomycota</taxon>
        <taxon>Agaricomycotina</taxon>
        <taxon>Agaricomycetes</taxon>
        <taxon>Agaricomycetidae</taxon>
        <taxon>Boletales</taxon>
        <taxon>Coniophorineae</taxon>
        <taxon>Coniophoraceae</taxon>
        <taxon>Coniophora</taxon>
    </lineage>
</organism>